<accession>A0AAD8PZK7</accession>
<name>A0AAD8PZK7_9PEZI</name>
<sequence>MCIFKVLRRHRLMPLAVLVFNHPSICGPVTGASLRMAAHRAHSLHLAVTAACHCFMASDKHLTSQPSLQAESILSRLALVRSARKESSYSAFGDARSRRLVNPVIRSVDGDGGKPQEAEMGFVCSSLAFLQSRPGILDHNNNL</sequence>
<dbReference type="AlphaFoldDB" id="A0AAD8PZK7"/>
<dbReference type="Proteomes" id="UP001230504">
    <property type="component" value="Unassembled WGS sequence"/>
</dbReference>
<dbReference type="RefSeq" id="XP_060414352.1">
    <property type="nucleotide sequence ID" value="XM_060551415.1"/>
</dbReference>
<keyword evidence="2" id="KW-1185">Reference proteome</keyword>
<evidence type="ECO:0000313" key="2">
    <source>
        <dbReference type="Proteomes" id="UP001230504"/>
    </source>
</evidence>
<evidence type="ECO:0000313" key="1">
    <source>
        <dbReference type="EMBL" id="KAK1590885.1"/>
    </source>
</evidence>
<dbReference type="GeneID" id="85435655"/>
<reference evidence="1" key="1">
    <citation type="submission" date="2021-06" db="EMBL/GenBank/DDBJ databases">
        <title>Comparative genomics, transcriptomics and evolutionary studies reveal genomic signatures of adaptation to plant cell wall in hemibiotrophic fungi.</title>
        <authorList>
            <consortium name="DOE Joint Genome Institute"/>
            <person name="Baroncelli R."/>
            <person name="Diaz J.F."/>
            <person name="Benocci T."/>
            <person name="Peng M."/>
            <person name="Battaglia E."/>
            <person name="Haridas S."/>
            <person name="Andreopoulos W."/>
            <person name="Labutti K."/>
            <person name="Pangilinan J."/>
            <person name="Floch G.L."/>
            <person name="Makela M.R."/>
            <person name="Henrissat B."/>
            <person name="Grigoriev I.V."/>
            <person name="Crouch J.A."/>
            <person name="De Vries R.P."/>
            <person name="Sukno S.A."/>
            <person name="Thon M.R."/>
        </authorList>
    </citation>
    <scope>NUCLEOTIDE SEQUENCE</scope>
    <source>
        <strain evidence="1">CBS 125086</strain>
    </source>
</reference>
<dbReference type="EMBL" id="JAHLJV010000028">
    <property type="protein sequence ID" value="KAK1590885.1"/>
    <property type="molecule type" value="Genomic_DNA"/>
</dbReference>
<comment type="caution">
    <text evidence="1">The sequence shown here is derived from an EMBL/GenBank/DDBJ whole genome shotgun (WGS) entry which is preliminary data.</text>
</comment>
<organism evidence="1 2">
    <name type="scientific">Colletotrichum navitas</name>
    <dbReference type="NCBI Taxonomy" id="681940"/>
    <lineage>
        <taxon>Eukaryota</taxon>
        <taxon>Fungi</taxon>
        <taxon>Dikarya</taxon>
        <taxon>Ascomycota</taxon>
        <taxon>Pezizomycotina</taxon>
        <taxon>Sordariomycetes</taxon>
        <taxon>Hypocreomycetidae</taxon>
        <taxon>Glomerellales</taxon>
        <taxon>Glomerellaceae</taxon>
        <taxon>Colletotrichum</taxon>
        <taxon>Colletotrichum graminicola species complex</taxon>
    </lineage>
</organism>
<proteinExistence type="predicted"/>
<gene>
    <name evidence="1" type="ORF">LY79DRAFT_194290</name>
</gene>
<protein>
    <submittedName>
        <fullName evidence="1">Uncharacterized protein</fullName>
    </submittedName>
</protein>